<evidence type="ECO:0000256" key="1">
    <source>
        <dbReference type="SAM" id="MobiDB-lite"/>
    </source>
</evidence>
<organism evidence="2 3">
    <name type="scientific">Paractinoplanes brasiliensis</name>
    <dbReference type="NCBI Taxonomy" id="52695"/>
    <lineage>
        <taxon>Bacteria</taxon>
        <taxon>Bacillati</taxon>
        <taxon>Actinomycetota</taxon>
        <taxon>Actinomycetes</taxon>
        <taxon>Micromonosporales</taxon>
        <taxon>Micromonosporaceae</taxon>
        <taxon>Paractinoplanes</taxon>
    </lineage>
</organism>
<reference evidence="2 3" key="1">
    <citation type="submission" date="2019-03" db="EMBL/GenBank/DDBJ databases">
        <title>Sequencing the genomes of 1000 actinobacteria strains.</title>
        <authorList>
            <person name="Klenk H.-P."/>
        </authorList>
    </citation>
    <scope>NUCLEOTIDE SEQUENCE [LARGE SCALE GENOMIC DNA]</scope>
    <source>
        <strain evidence="2 3">DSM 43805</strain>
    </source>
</reference>
<dbReference type="Proteomes" id="UP000294901">
    <property type="component" value="Unassembled WGS sequence"/>
</dbReference>
<proteinExistence type="predicted"/>
<feature type="compositionally biased region" description="Basic and acidic residues" evidence="1">
    <location>
        <begin position="52"/>
        <end position="68"/>
    </location>
</feature>
<name>A0A4R6JPU0_9ACTN</name>
<feature type="region of interest" description="Disordered" evidence="1">
    <location>
        <begin position="21"/>
        <end position="79"/>
    </location>
</feature>
<keyword evidence="3" id="KW-1185">Reference proteome</keyword>
<sequence length="100" mass="10557">MERDDGCGVAANTIGLLVRSTPSPGAVTRSAGPARAPGSANAVPYGRVGRGGSRDAARSYEVRTHSERDDEPEPAAPFIPPVWYRARPWDPPITNDAACL</sequence>
<evidence type="ECO:0000313" key="2">
    <source>
        <dbReference type="EMBL" id="TDO38553.1"/>
    </source>
</evidence>
<gene>
    <name evidence="2" type="ORF">C8E87_2211</name>
</gene>
<dbReference type="AlphaFoldDB" id="A0A4R6JPU0"/>
<comment type="caution">
    <text evidence="2">The sequence shown here is derived from an EMBL/GenBank/DDBJ whole genome shotgun (WGS) entry which is preliminary data.</text>
</comment>
<evidence type="ECO:0000313" key="3">
    <source>
        <dbReference type="Proteomes" id="UP000294901"/>
    </source>
</evidence>
<protein>
    <submittedName>
        <fullName evidence="2">Uncharacterized protein</fullName>
    </submittedName>
</protein>
<accession>A0A4R6JPU0</accession>
<dbReference type="EMBL" id="SNWR01000001">
    <property type="protein sequence ID" value="TDO38553.1"/>
    <property type="molecule type" value="Genomic_DNA"/>
</dbReference>